<keyword evidence="1" id="KW-1133">Transmembrane helix</keyword>
<evidence type="ECO:0000313" key="3">
    <source>
        <dbReference type="EMBL" id="PSL17876.1"/>
    </source>
</evidence>
<evidence type="ECO:0000313" key="4">
    <source>
        <dbReference type="Proteomes" id="UP000240418"/>
    </source>
</evidence>
<sequence>MGQIDQLFWGSIVLGVCAVIHVGMLTVAIGLLERIAQPLHLHRRSVQVAVMVLVAFAMIVLSHTIQVWFWAGIMIYMDAFVFWFDSLYFALVTYTTVGYGDIVLPIEFRVFGAFGGVTGILCFGISTAFLVSLIGRLLPRSLMGPRD</sequence>
<dbReference type="Proteomes" id="UP000240418">
    <property type="component" value="Unassembled WGS sequence"/>
</dbReference>
<gene>
    <name evidence="3" type="ORF">CLV88_11488</name>
</gene>
<keyword evidence="1" id="KW-0472">Membrane</keyword>
<dbReference type="OrthoDB" id="2974133at2"/>
<proteinExistence type="predicted"/>
<feature type="transmembrane region" description="Helical" evidence="1">
    <location>
        <begin position="44"/>
        <end position="61"/>
    </location>
</feature>
<reference evidence="3 4" key="1">
    <citation type="submission" date="2018-03" db="EMBL/GenBank/DDBJ databases">
        <title>Genomic Encyclopedia of Archaeal and Bacterial Type Strains, Phase II (KMG-II): from individual species to whole genera.</title>
        <authorList>
            <person name="Goeker M."/>
        </authorList>
    </citation>
    <scope>NUCLEOTIDE SEQUENCE [LARGE SCALE GENOMIC DNA]</scope>
    <source>
        <strain evidence="3 4">DSM 100673</strain>
    </source>
</reference>
<dbReference type="Gene3D" id="1.10.287.70">
    <property type="match status" value="1"/>
</dbReference>
<feature type="transmembrane region" description="Helical" evidence="1">
    <location>
        <begin position="111"/>
        <end position="138"/>
    </location>
</feature>
<name>A0A2P8F827_9RHOB</name>
<protein>
    <submittedName>
        <fullName evidence="3">Ion channel</fullName>
    </submittedName>
</protein>
<dbReference type="AlphaFoldDB" id="A0A2P8F827"/>
<organism evidence="3 4">
    <name type="scientific">Shimia abyssi</name>
    <dbReference type="NCBI Taxonomy" id="1662395"/>
    <lineage>
        <taxon>Bacteria</taxon>
        <taxon>Pseudomonadati</taxon>
        <taxon>Pseudomonadota</taxon>
        <taxon>Alphaproteobacteria</taxon>
        <taxon>Rhodobacterales</taxon>
        <taxon>Roseobacteraceae</taxon>
    </lineage>
</organism>
<feature type="domain" description="Potassium channel" evidence="2">
    <location>
        <begin position="66"/>
        <end position="134"/>
    </location>
</feature>
<dbReference type="RefSeq" id="WP_106609738.1">
    <property type="nucleotide sequence ID" value="NZ_PYGJ01000014.1"/>
</dbReference>
<feature type="transmembrane region" description="Helical" evidence="1">
    <location>
        <begin position="7"/>
        <end position="32"/>
    </location>
</feature>
<evidence type="ECO:0000256" key="1">
    <source>
        <dbReference type="SAM" id="Phobius"/>
    </source>
</evidence>
<dbReference type="InterPro" id="IPR013099">
    <property type="entry name" value="K_chnl_dom"/>
</dbReference>
<evidence type="ECO:0000259" key="2">
    <source>
        <dbReference type="Pfam" id="PF07885"/>
    </source>
</evidence>
<feature type="transmembrane region" description="Helical" evidence="1">
    <location>
        <begin position="68"/>
        <end position="91"/>
    </location>
</feature>
<comment type="caution">
    <text evidence="3">The sequence shown here is derived from an EMBL/GenBank/DDBJ whole genome shotgun (WGS) entry which is preliminary data.</text>
</comment>
<keyword evidence="4" id="KW-1185">Reference proteome</keyword>
<dbReference type="EMBL" id="PYGJ01000014">
    <property type="protein sequence ID" value="PSL17876.1"/>
    <property type="molecule type" value="Genomic_DNA"/>
</dbReference>
<dbReference type="Pfam" id="PF07885">
    <property type="entry name" value="Ion_trans_2"/>
    <property type="match status" value="1"/>
</dbReference>
<keyword evidence="1" id="KW-0812">Transmembrane</keyword>
<accession>A0A2P8F827</accession>
<dbReference type="SUPFAM" id="SSF81324">
    <property type="entry name" value="Voltage-gated potassium channels"/>
    <property type="match status" value="1"/>
</dbReference>